<sequence>MRPCRLRFFFDSGSGICLWAGDAFTEDRYGLAVEAGALPLPPDLVAETERLIALWDTGLDWDDPGGPSPWTADDERGFRVQADALLERLRAALGPGFVVVDERRP</sequence>
<evidence type="ECO:0000313" key="1">
    <source>
        <dbReference type="EMBL" id="ASN79701.1"/>
    </source>
</evidence>
<accession>A0A221SSU1</accession>
<evidence type="ECO:0000313" key="2">
    <source>
        <dbReference type="Proteomes" id="UP000259030"/>
    </source>
</evidence>
<name>A0A221SSU1_9DEIO</name>
<dbReference type="KEGG" id="dfc:DFI_00630"/>
<protein>
    <submittedName>
        <fullName evidence="1">Uncharacterized protein</fullName>
    </submittedName>
</protein>
<gene>
    <name evidence="1" type="ORF">DFI_00630</name>
</gene>
<dbReference type="AlphaFoldDB" id="A0A221SSU1"/>
<dbReference type="RefSeq" id="WP_027463263.1">
    <property type="nucleotide sequence ID" value="NZ_CP021081.1"/>
</dbReference>
<proteinExistence type="predicted"/>
<keyword evidence="2" id="KW-1185">Reference proteome</keyword>
<dbReference type="EMBL" id="CP021081">
    <property type="protein sequence ID" value="ASN79701.1"/>
    <property type="molecule type" value="Genomic_DNA"/>
</dbReference>
<dbReference type="Proteomes" id="UP000259030">
    <property type="component" value="Chromosome"/>
</dbReference>
<dbReference type="STRING" id="317577.GCA_000419625_01055"/>
<reference evidence="1 2" key="1">
    <citation type="submission" date="2017-05" db="EMBL/GenBank/DDBJ databases">
        <title>The complete genome sequence of Deinococcus ficus isolated from the rhizosphere of the Ficus religiosa L. in Taiwan.</title>
        <authorList>
            <person name="Wu K.-M."/>
            <person name="Liao T.-L."/>
            <person name="Liu Y.-M."/>
            <person name="Young C.-C."/>
            <person name="Tsai S.-F."/>
        </authorList>
    </citation>
    <scope>NUCLEOTIDE SEQUENCE [LARGE SCALE GENOMIC DNA]</scope>
    <source>
        <strain evidence="1 2">CC-FR2-10</strain>
    </source>
</reference>
<organism evidence="1 2">
    <name type="scientific">Deinococcus ficus</name>
    <dbReference type="NCBI Taxonomy" id="317577"/>
    <lineage>
        <taxon>Bacteria</taxon>
        <taxon>Thermotogati</taxon>
        <taxon>Deinococcota</taxon>
        <taxon>Deinococci</taxon>
        <taxon>Deinococcales</taxon>
        <taxon>Deinococcaceae</taxon>
        <taxon>Deinococcus</taxon>
    </lineage>
</organism>